<evidence type="ECO:0000256" key="4">
    <source>
        <dbReference type="ARBA" id="ARBA00022839"/>
    </source>
</evidence>
<dbReference type="GO" id="GO:0005737">
    <property type="term" value="C:cytoplasm"/>
    <property type="evidence" value="ECO:0007669"/>
    <property type="project" value="UniProtKB-SubCell"/>
</dbReference>
<evidence type="ECO:0000313" key="9">
    <source>
        <dbReference type="Proteomes" id="UP000218113"/>
    </source>
</evidence>
<dbReference type="InterPro" id="IPR036397">
    <property type="entry name" value="RNaseH_sf"/>
</dbReference>
<proteinExistence type="inferred from homology"/>
<keyword evidence="2 6" id="KW-0540">Nuclease</keyword>
<dbReference type="Pfam" id="PF00929">
    <property type="entry name" value="RNase_T"/>
    <property type="match status" value="1"/>
</dbReference>
<dbReference type="AlphaFoldDB" id="A0A2A4T170"/>
<dbReference type="InterPro" id="IPR013520">
    <property type="entry name" value="Ribonucl_H"/>
</dbReference>
<dbReference type="Proteomes" id="UP000218113">
    <property type="component" value="Unassembled WGS sequence"/>
</dbReference>
<protein>
    <recommendedName>
        <fullName evidence="5 6">Oligoribonuclease</fullName>
        <ecNumber evidence="6">3.1.-.-</ecNumber>
    </recommendedName>
</protein>
<dbReference type="CDD" id="cd06135">
    <property type="entry name" value="Orn"/>
    <property type="match status" value="1"/>
</dbReference>
<evidence type="ECO:0000256" key="5">
    <source>
        <dbReference type="ARBA" id="ARBA00070964"/>
    </source>
</evidence>
<dbReference type="FunFam" id="3.30.420.10:FF:000003">
    <property type="entry name" value="Oligoribonuclease"/>
    <property type="match status" value="1"/>
</dbReference>
<feature type="active site" evidence="6">
    <location>
        <position position="128"/>
    </location>
</feature>
<dbReference type="InterPro" id="IPR012337">
    <property type="entry name" value="RNaseH-like_sf"/>
</dbReference>
<dbReference type="HAMAP" id="MF_00045">
    <property type="entry name" value="Oligoribonuclease"/>
    <property type="match status" value="1"/>
</dbReference>
<feature type="domain" description="Exonuclease" evidence="7">
    <location>
        <begin position="6"/>
        <end position="178"/>
    </location>
</feature>
<evidence type="ECO:0000256" key="2">
    <source>
        <dbReference type="ARBA" id="ARBA00022722"/>
    </source>
</evidence>
<reference evidence="9" key="1">
    <citation type="submission" date="2017-08" db="EMBL/GenBank/DDBJ databases">
        <title>A dynamic microbial community with high functional redundancy inhabits the cold, oxic subseafloor aquifer.</title>
        <authorList>
            <person name="Tully B.J."/>
            <person name="Wheat C.G."/>
            <person name="Glazer B.T."/>
            <person name="Huber J.A."/>
        </authorList>
    </citation>
    <scope>NUCLEOTIDE SEQUENCE [LARGE SCALE GENOMIC DNA]</scope>
</reference>
<evidence type="ECO:0000256" key="6">
    <source>
        <dbReference type="HAMAP-Rule" id="MF_00045"/>
    </source>
</evidence>
<dbReference type="NCBIfam" id="NF003765">
    <property type="entry name" value="PRK05359.1"/>
    <property type="match status" value="1"/>
</dbReference>
<evidence type="ECO:0000256" key="3">
    <source>
        <dbReference type="ARBA" id="ARBA00022801"/>
    </source>
</evidence>
<dbReference type="PANTHER" id="PTHR11046">
    <property type="entry name" value="OLIGORIBONUCLEASE, MITOCHONDRIAL"/>
    <property type="match status" value="1"/>
</dbReference>
<name>A0A2A4T170_9DELT</name>
<dbReference type="EMBL" id="NVSR01000078">
    <property type="protein sequence ID" value="PCI27061.1"/>
    <property type="molecule type" value="Genomic_DNA"/>
</dbReference>
<dbReference type="InterPro" id="IPR022894">
    <property type="entry name" value="Oligoribonuclease"/>
</dbReference>
<keyword evidence="6" id="KW-0963">Cytoplasm</keyword>
<keyword evidence="4 6" id="KW-0269">Exonuclease</keyword>
<evidence type="ECO:0000313" key="8">
    <source>
        <dbReference type="EMBL" id="PCI27061.1"/>
    </source>
</evidence>
<accession>A0A2A4T170</accession>
<comment type="subcellular location">
    <subcellularLocation>
        <location evidence="6">Cytoplasm</location>
    </subcellularLocation>
</comment>
<keyword evidence="3 6" id="KW-0378">Hydrolase</keyword>
<gene>
    <name evidence="6" type="primary">orn</name>
    <name evidence="8" type="ORF">COB67_09500</name>
</gene>
<dbReference type="SUPFAM" id="SSF53098">
    <property type="entry name" value="Ribonuclease H-like"/>
    <property type="match status" value="1"/>
</dbReference>
<comment type="similarity">
    <text evidence="1 6">Belongs to the oligoribonuclease family.</text>
</comment>
<organism evidence="8 9">
    <name type="scientific">SAR324 cluster bacterium</name>
    <dbReference type="NCBI Taxonomy" id="2024889"/>
    <lineage>
        <taxon>Bacteria</taxon>
        <taxon>Deltaproteobacteria</taxon>
        <taxon>SAR324 cluster</taxon>
    </lineage>
</organism>
<dbReference type="EC" id="3.1.-.-" evidence="6"/>
<evidence type="ECO:0000256" key="1">
    <source>
        <dbReference type="ARBA" id="ARBA00009921"/>
    </source>
</evidence>
<comment type="caution">
    <text evidence="8">The sequence shown here is derived from an EMBL/GenBank/DDBJ whole genome shotgun (WGS) entry which is preliminary data.</text>
</comment>
<sequence>MSTEQYLVWMDLEMTGLDPASDTILEIATIVTNQDLEIIEVGPEMAIFQADEVLDQMGEWCQTHHGASGLTERVRQSPYSMRETEIATLSFIQKFVAKGQVPLCGNSIHQDRRFLAQYMAELNDYLHYRNVDVSTIKELAKRWYPNLASFKKENKHTALEDIKESIAELHYYRQSIFIKT</sequence>
<comment type="function">
    <text evidence="6">3'-to-5' exoribonuclease specific for small oligoribonucleotides.</text>
</comment>
<dbReference type="GO" id="GO:0003676">
    <property type="term" value="F:nucleic acid binding"/>
    <property type="evidence" value="ECO:0007669"/>
    <property type="project" value="InterPro"/>
</dbReference>
<dbReference type="GO" id="GO:0000175">
    <property type="term" value="F:3'-5'-RNA exonuclease activity"/>
    <property type="evidence" value="ECO:0007669"/>
    <property type="project" value="InterPro"/>
</dbReference>
<dbReference type="PANTHER" id="PTHR11046:SF0">
    <property type="entry name" value="OLIGORIBONUCLEASE, MITOCHONDRIAL"/>
    <property type="match status" value="1"/>
</dbReference>
<dbReference type="Gene3D" id="3.30.420.10">
    <property type="entry name" value="Ribonuclease H-like superfamily/Ribonuclease H"/>
    <property type="match status" value="1"/>
</dbReference>
<evidence type="ECO:0000259" key="7">
    <source>
        <dbReference type="SMART" id="SM00479"/>
    </source>
</evidence>
<dbReference type="SMART" id="SM00479">
    <property type="entry name" value="EXOIII"/>
    <property type="match status" value="1"/>
</dbReference>